<dbReference type="InterPro" id="IPR019734">
    <property type="entry name" value="TPR_rpt"/>
</dbReference>
<reference evidence="1 2" key="1">
    <citation type="submission" date="2019-02" db="EMBL/GenBank/DDBJ databases">
        <title>Deep-cultivation of Planctomycetes and their phenomic and genomic characterization uncovers novel biology.</title>
        <authorList>
            <person name="Wiegand S."/>
            <person name="Jogler M."/>
            <person name="Boedeker C."/>
            <person name="Pinto D."/>
            <person name="Vollmers J."/>
            <person name="Rivas-Marin E."/>
            <person name="Kohn T."/>
            <person name="Peeters S.H."/>
            <person name="Heuer A."/>
            <person name="Rast P."/>
            <person name="Oberbeckmann S."/>
            <person name="Bunk B."/>
            <person name="Jeske O."/>
            <person name="Meyerdierks A."/>
            <person name="Storesund J.E."/>
            <person name="Kallscheuer N."/>
            <person name="Luecker S."/>
            <person name="Lage O.M."/>
            <person name="Pohl T."/>
            <person name="Merkel B.J."/>
            <person name="Hornburger P."/>
            <person name="Mueller R.-W."/>
            <person name="Bruemmer F."/>
            <person name="Labrenz M."/>
            <person name="Spormann A.M."/>
            <person name="Op Den Camp H."/>
            <person name="Overmann J."/>
            <person name="Amann R."/>
            <person name="Jetten M.S.M."/>
            <person name="Mascher T."/>
            <person name="Medema M.H."/>
            <person name="Devos D.P."/>
            <person name="Kaster A.-K."/>
            <person name="Ovreas L."/>
            <person name="Rohde M."/>
            <person name="Galperin M.Y."/>
            <person name="Jogler C."/>
        </authorList>
    </citation>
    <scope>NUCLEOTIDE SEQUENCE [LARGE SCALE GENOMIC DNA]</scope>
    <source>
        <strain evidence="1 2">Poly41</strain>
    </source>
</reference>
<name>A0A5C6D4W9_9BACT</name>
<gene>
    <name evidence="1" type="ORF">Poly41_64950</name>
</gene>
<dbReference type="Pfam" id="PF13181">
    <property type="entry name" value="TPR_8"/>
    <property type="match status" value="1"/>
</dbReference>
<evidence type="ECO:0000313" key="1">
    <source>
        <dbReference type="EMBL" id="TWU30801.1"/>
    </source>
</evidence>
<dbReference type="InterPro" id="IPR011990">
    <property type="entry name" value="TPR-like_helical_dom_sf"/>
</dbReference>
<dbReference type="EMBL" id="SJPV01000020">
    <property type="protein sequence ID" value="TWU30801.1"/>
    <property type="molecule type" value="Genomic_DNA"/>
</dbReference>
<sequence length="253" mass="28195">MQGLRAAAIFRQLGQHTESDRLAEQSLASVSQLWKEQPTSAAIALAVAQNQSFLQRHRDSVKTLDTALKRAKTADDTKVLRAAMADTIVAWVHYIEASRGESEEYQPQSLQMLQLALQYAPNHPRAFAWIVNLDLAAAETLPQRGAILNNLAVAMATRQGGDLEQALKISESAIEYTEDPSPHYYETRGQILMKLERYTDAIPDLERALKVESLQRNAHKSLVTCYDAIGQKEIAEQHRKAGVAIAQRQPQPK</sequence>
<dbReference type="Gene3D" id="1.25.40.10">
    <property type="entry name" value="Tetratricopeptide repeat domain"/>
    <property type="match status" value="1"/>
</dbReference>
<accession>A0A5C6D4W9</accession>
<dbReference type="AlphaFoldDB" id="A0A5C6D4W9"/>
<evidence type="ECO:0000313" key="2">
    <source>
        <dbReference type="Proteomes" id="UP000319143"/>
    </source>
</evidence>
<protein>
    <submittedName>
        <fullName evidence="1">Tetratricopeptide repeat protein</fullName>
    </submittedName>
</protein>
<comment type="caution">
    <text evidence="1">The sequence shown here is derived from an EMBL/GenBank/DDBJ whole genome shotgun (WGS) entry which is preliminary data.</text>
</comment>
<keyword evidence="2" id="KW-1185">Reference proteome</keyword>
<dbReference type="Proteomes" id="UP000319143">
    <property type="component" value="Unassembled WGS sequence"/>
</dbReference>
<proteinExistence type="predicted"/>
<dbReference type="SUPFAM" id="SSF48452">
    <property type="entry name" value="TPR-like"/>
    <property type="match status" value="1"/>
</dbReference>
<organism evidence="1 2">
    <name type="scientific">Novipirellula artificiosorum</name>
    <dbReference type="NCBI Taxonomy" id="2528016"/>
    <lineage>
        <taxon>Bacteria</taxon>
        <taxon>Pseudomonadati</taxon>
        <taxon>Planctomycetota</taxon>
        <taxon>Planctomycetia</taxon>
        <taxon>Pirellulales</taxon>
        <taxon>Pirellulaceae</taxon>
        <taxon>Novipirellula</taxon>
    </lineage>
</organism>